<evidence type="ECO:0000259" key="2">
    <source>
        <dbReference type="Pfam" id="PF07510"/>
    </source>
</evidence>
<protein>
    <submittedName>
        <fullName evidence="4">DUF262 domain-containing protein</fullName>
    </submittedName>
</protein>
<dbReference type="PANTHER" id="PTHR35149">
    <property type="entry name" value="SLL5132 PROTEIN"/>
    <property type="match status" value="1"/>
</dbReference>
<organism evidence="4 5">
    <name type="scientific">Phytoactinopolyspora alkaliphila</name>
    <dbReference type="NCBI Taxonomy" id="1783498"/>
    <lineage>
        <taxon>Bacteria</taxon>
        <taxon>Bacillati</taxon>
        <taxon>Actinomycetota</taxon>
        <taxon>Actinomycetes</taxon>
        <taxon>Jiangellales</taxon>
        <taxon>Jiangellaceae</taxon>
        <taxon>Phytoactinopolyspora</taxon>
    </lineage>
</organism>
<name>A0A6N9YPE3_9ACTN</name>
<evidence type="ECO:0000313" key="5">
    <source>
        <dbReference type="Proteomes" id="UP000469185"/>
    </source>
</evidence>
<dbReference type="InterPro" id="IPR004919">
    <property type="entry name" value="GmrSD_N"/>
</dbReference>
<dbReference type="InterPro" id="IPR011089">
    <property type="entry name" value="GmrSD_C"/>
</dbReference>
<keyword evidence="5" id="KW-1185">Reference proteome</keyword>
<evidence type="ECO:0000259" key="1">
    <source>
        <dbReference type="Pfam" id="PF03235"/>
    </source>
</evidence>
<dbReference type="PANTHER" id="PTHR35149:SF1">
    <property type="entry name" value="DUF5655 DOMAIN-CONTAINING PROTEIN"/>
    <property type="match status" value="1"/>
</dbReference>
<dbReference type="InterPro" id="IPR040843">
    <property type="entry name" value="RAMA"/>
</dbReference>
<dbReference type="EMBL" id="JAAGOB010000008">
    <property type="protein sequence ID" value="NED96817.1"/>
    <property type="molecule type" value="Genomic_DNA"/>
</dbReference>
<evidence type="ECO:0000259" key="3">
    <source>
        <dbReference type="Pfam" id="PF18755"/>
    </source>
</evidence>
<feature type="domain" description="RAMA" evidence="3">
    <location>
        <begin position="615"/>
        <end position="697"/>
    </location>
</feature>
<feature type="domain" description="GmrSD restriction endonucleases C-terminal" evidence="2">
    <location>
        <begin position="447"/>
        <end position="589"/>
    </location>
</feature>
<dbReference type="Pfam" id="PF07510">
    <property type="entry name" value="GmrSD_C"/>
    <property type="match status" value="1"/>
</dbReference>
<sequence>MASVETNVRTPMQIFSLPQQLVVPLFQRPYVWEQEEQWAPLWSDIRRLTEVRLREPFSSATHFLGAVVVQAHDGQLGNMQASNIIDGQQRLTTLQVVMDAAASVLESAGLDTLAGQLESLTHNQATFVPRGESRLKIRHTNRDHAAFDEVMDAQPPVDHDELKHASSRIARAHAYFTDAVATWLGDLEDDAYPARANALVAVLTSGLQLVAINLTATENSQEIFETLNARGTPLTAADLIKNFVFQRLAADGADTRRAYAEDWPFDTKFWETEVSVGRYRVSRSSLFLNQWLASRLGEEISPQQTFTRFKAYVELDAGQKMGDLLPTIKRQADLYESWTVAADDKDRQLTGVEMSIYRMKASELELLKPLLIWLHEPERTLPSDVINDVVAVAESWIMRRMFLRLTTSDLGRVVAEIIRIHGDAPASELVDRVRGHLARLNVSSTYWPGDDEIRAALTDEAAYRRFKVARLRLFLEAVENEFRRGTNQPQVPRRGYPIEHVLPQKWQDNWPVDGLEAEIERGAHVHRLGNLTLLTSSLNSKVSNSAWNVKREALRDHDTLLLNSRLLSQAADGGWTEDTIDARSGQLIDVLLSVWPVPEGHTGHVVDPRDKGHDWVEVKDLVAAGLLEPGTLLTPRQGSWTSKQALVRDDGMLEVDGQLFGSPSGAGRHVKGSVTNGWTFWSLPDGRRLIDVRAAFRGEKPKDAHWTAALPRIEWNEEDLADYAAGTAELTLRLLDHVAAERPDELLTGPDFAVVGLSPEQVAEVTGAMASKIYNDFERSNPPIEFIEYDGRWHYRMTPDTAAAWRSVRVLEAVGAASIESTDASAS</sequence>
<comment type="caution">
    <text evidence="4">The sequence shown here is derived from an EMBL/GenBank/DDBJ whole genome shotgun (WGS) entry which is preliminary data.</text>
</comment>
<evidence type="ECO:0000313" key="4">
    <source>
        <dbReference type="EMBL" id="NED96817.1"/>
    </source>
</evidence>
<dbReference type="Proteomes" id="UP000469185">
    <property type="component" value="Unassembled WGS sequence"/>
</dbReference>
<gene>
    <name evidence="4" type="ORF">G1H11_16025</name>
</gene>
<dbReference type="Pfam" id="PF18755">
    <property type="entry name" value="RAMA"/>
    <property type="match status" value="1"/>
</dbReference>
<feature type="domain" description="GmrSD restriction endonucleases N-terminal" evidence="1">
    <location>
        <begin position="14"/>
        <end position="245"/>
    </location>
</feature>
<dbReference type="Pfam" id="PF03235">
    <property type="entry name" value="GmrSD_N"/>
    <property type="match status" value="1"/>
</dbReference>
<reference evidence="4 5" key="1">
    <citation type="submission" date="2020-02" db="EMBL/GenBank/DDBJ databases">
        <authorList>
            <person name="Li X.-J."/>
            <person name="Feng X.-M."/>
        </authorList>
    </citation>
    <scope>NUCLEOTIDE SEQUENCE [LARGE SCALE GENOMIC DNA]</scope>
    <source>
        <strain evidence="4 5">CGMCC 4.7225</strain>
    </source>
</reference>
<dbReference type="AlphaFoldDB" id="A0A6N9YPE3"/>
<accession>A0A6N9YPE3</accession>
<proteinExistence type="predicted"/>